<sequence>MEIVRGLSIATFVLLMGGQGLKANEPQPAGQTDGVATENRFGVLVMAHGGSPQWNEGVMQSLAPLQNQYPVEVAFGMADAYSLQQAVNRLESHGVTDIGVVRLFISGESWYERTRQILGMEPGAPARINADAHSMHHDGGSHGMRMEFWQVESQARFAMTQDGLADAREMADVLFARAQRLSQNPKQEDVVVLAHGPGDDAENQRWIDKISARAQRLREEGGYHDVFVTTLREDWPEKREAAQQELRAYIAASENSGRQVLVIPYRVHGFGPYEDVLAGLDYQTDGTGLVPHPAVTRWVESQAALLRSDSPVLSNVMQ</sequence>
<evidence type="ECO:0000313" key="2">
    <source>
        <dbReference type="Proteomes" id="UP000627715"/>
    </source>
</evidence>
<dbReference type="Gene3D" id="3.40.50.1400">
    <property type="match status" value="1"/>
</dbReference>
<reference evidence="1" key="2">
    <citation type="submission" date="2020-09" db="EMBL/GenBank/DDBJ databases">
        <authorList>
            <person name="Sun Q."/>
            <person name="Zhou Y."/>
        </authorList>
    </citation>
    <scope>NUCLEOTIDE SEQUENCE</scope>
    <source>
        <strain evidence="1">CGMCC 1.15425</strain>
    </source>
</reference>
<evidence type="ECO:0000313" key="1">
    <source>
        <dbReference type="EMBL" id="GFZ75730.1"/>
    </source>
</evidence>
<comment type="caution">
    <text evidence="1">The sequence shown here is derived from an EMBL/GenBank/DDBJ whole genome shotgun (WGS) entry which is preliminary data.</text>
</comment>
<protein>
    <recommendedName>
        <fullName evidence="3">Sirohydrochlorin cobaltochelatase</fullName>
    </recommendedName>
</protein>
<dbReference type="SUPFAM" id="SSF53800">
    <property type="entry name" value="Chelatase"/>
    <property type="match status" value="1"/>
</dbReference>
<keyword evidence="2" id="KW-1185">Reference proteome</keyword>
<reference evidence="1" key="1">
    <citation type="journal article" date="2014" name="Int. J. Syst. Evol. Microbiol.">
        <title>Complete genome sequence of Corynebacterium casei LMG S-19264T (=DSM 44701T), isolated from a smear-ripened cheese.</title>
        <authorList>
            <consortium name="US DOE Joint Genome Institute (JGI-PGF)"/>
            <person name="Walter F."/>
            <person name="Albersmeier A."/>
            <person name="Kalinowski J."/>
            <person name="Ruckert C."/>
        </authorList>
    </citation>
    <scope>NUCLEOTIDE SEQUENCE</scope>
    <source>
        <strain evidence="1">CGMCC 1.15425</strain>
    </source>
</reference>
<dbReference type="Proteomes" id="UP000627715">
    <property type="component" value="Unassembled WGS sequence"/>
</dbReference>
<gene>
    <name evidence="1" type="ORF">GCM10011403_17590</name>
</gene>
<dbReference type="AlphaFoldDB" id="A0A916QKU0"/>
<dbReference type="RefSeq" id="WP_068810819.1">
    <property type="nucleotide sequence ID" value="NZ_BMIY01000007.1"/>
</dbReference>
<dbReference type="EMBL" id="BMIY01000007">
    <property type="protein sequence ID" value="GFZ75730.1"/>
    <property type="molecule type" value="Genomic_DNA"/>
</dbReference>
<evidence type="ECO:0008006" key="3">
    <source>
        <dbReference type="Google" id="ProtNLM"/>
    </source>
</evidence>
<organism evidence="1 2">
    <name type="scientific">Pseudohongiella nitratireducens</name>
    <dbReference type="NCBI Taxonomy" id="1768907"/>
    <lineage>
        <taxon>Bacteria</taxon>
        <taxon>Pseudomonadati</taxon>
        <taxon>Pseudomonadota</taxon>
        <taxon>Gammaproteobacteria</taxon>
        <taxon>Pseudomonadales</taxon>
        <taxon>Pseudohongiellaceae</taxon>
        <taxon>Pseudohongiella</taxon>
    </lineage>
</organism>
<name>A0A916QKU0_9GAMM</name>
<proteinExistence type="predicted"/>
<dbReference type="OrthoDB" id="1489951at2"/>
<accession>A0A916QKU0</accession>